<dbReference type="Proteomes" id="UP000028582">
    <property type="component" value="Unassembled WGS sequence"/>
</dbReference>
<accession>A0A080YYV6</accession>
<gene>
    <name evidence="2" type="ORF">F444_22108</name>
</gene>
<sequence length="121" mass="11982">MRLSTGNDCRRVGTRDGAGGGEGHGLAVSAAAVVGRATAMRVALTERLHVCGCRSLGRETLGLGRKRFGRGASGAARGRESGFLVVAKGGGVPTEELGAAVGDVKVEEVATHGAGKAALGA</sequence>
<feature type="region of interest" description="Disordered" evidence="1">
    <location>
        <begin position="1"/>
        <end position="24"/>
    </location>
</feature>
<dbReference type="AlphaFoldDB" id="A0A080YYV6"/>
<name>A0A080YYV6_PHYNI</name>
<evidence type="ECO:0000313" key="2">
    <source>
        <dbReference type="EMBL" id="ETO59567.1"/>
    </source>
</evidence>
<evidence type="ECO:0000313" key="3">
    <source>
        <dbReference type="Proteomes" id="UP000028582"/>
    </source>
</evidence>
<comment type="caution">
    <text evidence="2">The sequence shown here is derived from an EMBL/GenBank/DDBJ whole genome shotgun (WGS) entry which is preliminary data.</text>
</comment>
<proteinExistence type="predicted"/>
<organism evidence="2 3">
    <name type="scientific">Phytophthora nicotianae P1976</name>
    <dbReference type="NCBI Taxonomy" id="1317066"/>
    <lineage>
        <taxon>Eukaryota</taxon>
        <taxon>Sar</taxon>
        <taxon>Stramenopiles</taxon>
        <taxon>Oomycota</taxon>
        <taxon>Peronosporomycetes</taxon>
        <taxon>Peronosporales</taxon>
        <taxon>Peronosporaceae</taxon>
        <taxon>Phytophthora</taxon>
    </lineage>
</organism>
<protein>
    <submittedName>
        <fullName evidence="2">Uncharacterized protein</fullName>
    </submittedName>
</protein>
<evidence type="ECO:0000256" key="1">
    <source>
        <dbReference type="SAM" id="MobiDB-lite"/>
    </source>
</evidence>
<dbReference type="EMBL" id="ANJA01004076">
    <property type="protein sequence ID" value="ETO59567.1"/>
    <property type="molecule type" value="Genomic_DNA"/>
</dbReference>
<reference evidence="2 3" key="1">
    <citation type="submission" date="2013-11" db="EMBL/GenBank/DDBJ databases">
        <title>The Genome Sequence of Phytophthora parasitica P1976.</title>
        <authorList>
            <consortium name="The Broad Institute Genomics Platform"/>
            <person name="Russ C."/>
            <person name="Tyler B."/>
            <person name="Panabieres F."/>
            <person name="Shan W."/>
            <person name="Tripathy S."/>
            <person name="Grunwald N."/>
            <person name="Machado M."/>
            <person name="Johnson C.S."/>
            <person name="Walker B."/>
            <person name="Young S."/>
            <person name="Zeng Q."/>
            <person name="Gargeya S."/>
            <person name="Fitzgerald M."/>
            <person name="Haas B."/>
            <person name="Abouelleil A."/>
            <person name="Allen A.W."/>
            <person name="Alvarado L."/>
            <person name="Arachchi H.M."/>
            <person name="Berlin A.M."/>
            <person name="Chapman S.B."/>
            <person name="Gainer-Dewar J."/>
            <person name="Goldberg J."/>
            <person name="Griggs A."/>
            <person name="Gujja S."/>
            <person name="Hansen M."/>
            <person name="Howarth C."/>
            <person name="Imamovic A."/>
            <person name="Ireland A."/>
            <person name="Larimer J."/>
            <person name="McCowan C."/>
            <person name="Murphy C."/>
            <person name="Pearson M."/>
            <person name="Poon T.W."/>
            <person name="Priest M."/>
            <person name="Roberts A."/>
            <person name="Saif S."/>
            <person name="Shea T."/>
            <person name="Sisk P."/>
            <person name="Sykes S."/>
            <person name="Wortman J."/>
            <person name="Nusbaum C."/>
            <person name="Birren B."/>
        </authorList>
    </citation>
    <scope>NUCLEOTIDE SEQUENCE [LARGE SCALE GENOMIC DNA]</scope>
    <source>
        <strain evidence="2 3">P1976</strain>
    </source>
</reference>